<protein>
    <submittedName>
        <fullName evidence="1">Uncharacterized protein</fullName>
    </submittedName>
</protein>
<organism evidence="1 2">
    <name type="scientific">Empedobacter falsenii</name>
    <dbReference type="NCBI Taxonomy" id="343874"/>
    <lineage>
        <taxon>Bacteria</taxon>
        <taxon>Pseudomonadati</taxon>
        <taxon>Bacteroidota</taxon>
        <taxon>Flavobacteriia</taxon>
        <taxon>Flavobacteriales</taxon>
        <taxon>Weeksellaceae</taxon>
        <taxon>Empedobacter</taxon>
    </lineage>
</organism>
<dbReference type="EMBL" id="CP040908">
    <property type="protein sequence ID" value="QLL59259.1"/>
    <property type="molecule type" value="Genomic_DNA"/>
</dbReference>
<accession>A0A7H9DX08</accession>
<gene>
    <name evidence="1" type="ORF">FH779_14700</name>
</gene>
<evidence type="ECO:0000313" key="1">
    <source>
        <dbReference type="EMBL" id="QLL59259.1"/>
    </source>
</evidence>
<dbReference type="GeneID" id="78402732"/>
<name>A0A7H9DX08_9FLAO</name>
<dbReference type="RefSeq" id="WP_180905233.1">
    <property type="nucleotide sequence ID" value="NZ_CP040908.1"/>
</dbReference>
<dbReference type="Proteomes" id="UP000510643">
    <property type="component" value="Chromosome"/>
</dbReference>
<keyword evidence="2" id="KW-1185">Reference proteome</keyword>
<dbReference type="AlphaFoldDB" id="A0A7H9DX08"/>
<reference evidence="1 2" key="1">
    <citation type="submission" date="2019-06" db="EMBL/GenBank/DDBJ databases">
        <title>Emergence of pandrug resistant Empedobacter falsenii in China.</title>
        <authorList>
            <person name="Dong N."/>
            <person name="Chen S."/>
            <person name="Zhang R."/>
        </authorList>
    </citation>
    <scope>NUCLEOTIDE SEQUENCE [LARGE SCALE GENOMIC DNA]</scope>
    <source>
        <strain evidence="1 2">1681-1</strain>
    </source>
</reference>
<sequence>MIPRVSLTGINDTTTVKNPAQSLLVYNLSNGNNGTTNDTSDDVRANELYYFYDGKWNQIVNQSDLDNSITKVSLNKLITLANMKSSGNDNSFVSSDLGNNIRRFIFDNKVSDNLNAYNSTTGEFTAPYTGFYMFNINTILKPWRKSGDTTVRVLAIGLAKSYTSTFPTSGLTNANFYTQKEFIDPATGPNFITYMSMKNIIYMTAGSKTVALVKNVTPGSTVDTYQYNLNVEINSYNRVLANSMSIIFLGTD</sequence>
<proteinExistence type="predicted"/>
<dbReference type="InterPro" id="IPR008983">
    <property type="entry name" value="Tumour_necrosis_fac-like_dom"/>
</dbReference>
<evidence type="ECO:0000313" key="2">
    <source>
        <dbReference type="Proteomes" id="UP000510643"/>
    </source>
</evidence>
<dbReference type="KEGG" id="efal:FH779_14700"/>
<dbReference type="SUPFAM" id="SSF49842">
    <property type="entry name" value="TNF-like"/>
    <property type="match status" value="1"/>
</dbReference>
<dbReference type="Gene3D" id="2.60.120.40">
    <property type="match status" value="1"/>
</dbReference>